<dbReference type="Gene3D" id="2.60.40.1090">
    <property type="entry name" value="Fimbrial-type adhesion domain"/>
    <property type="match status" value="1"/>
</dbReference>
<dbReference type="AlphaFoldDB" id="A0A828SYK7"/>
<dbReference type="InterPro" id="IPR036937">
    <property type="entry name" value="Adhesion_dom_fimbrial_sf"/>
</dbReference>
<comment type="subcellular location">
    <subcellularLocation>
        <location evidence="1">Fimbrium</location>
    </subcellularLocation>
</comment>
<organism evidence="5 6">
    <name type="scientific">Acinetobacter baumannii 6014059</name>
    <dbReference type="NCBI Taxonomy" id="525242"/>
    <lineage>
        <taxon>Bacteria</taxon>
        <taxon>Pseudomonadati</taxon>
        <taxon>Pseudomonadota</taxon>
        <taxon>Gammaproteobacteria</taxon>
        <taxon>Moraxellales</taxon>
        <taxon>Moraxellaceae</taxon>
        <taxon>Acinetobacter</taxon>
        <taxon>Acinetobacter calcoaceticus/baumannii complex</taxon>
    </lineage>
</organism>
<sequence length="209" mass="21967">MKGAIFPPHYLIRIKALKSNKAIFIEYFGDFMKKFIFIAASSLFNIAAAQAADGTITINGLVTDNTCTIDTGDKNLTVNLPTVSSQSLKNAGDVAGRTPFQINLTNCASVGKVATYFEPGATVDFNTGRLLNQATSGAAANVNIQLLGSNNAVIPVIAKGASGAQDNSQWVNVSAGGNADLNYYAEYYATGASTAGTVTSQVKYTIIYQ</sequence>
<dbReference type="GO" id="GO:0043709">
    <property type="term" value="P:cell adhesion involved in single-species biofilm formation"/>
    <property type="evidence" value="ECO:0007669"/>
    <property type="project" value="TreeGrafter"/>
</dbReference>
<dbReference type="Proteomes" id="UP000003204">
    <property type="component" value="Unassembled WGS sequence"/>
</dbReference>
<evidence type="ECO:0000256" key="4">
    <source>
        <dbReference type="ARBA" id="ARBA00023263"/>
    </source>
</evidence>
<evidence type="ECO:0000256" key="3">
    <source>
        <dbReference type="ARBA" id="ARBA00022729"/>
    </source>
</evidence>
<dbReference type="GO" id="GO:0009289">
    <property type="term" value="C:pilus"/>
    <property type="evidence" value="ECO:0007669"/>
    <property type="project" value="UniProtKB-SubCell"/>
</dbReference>
<dbReference type="PANTHER" id="PTHR33420:SF3">
    <property type="entry name" value="FIMBRIAL SUBUNIT ELFA"/>
    <property type="match status" value="1"/>
</dbReference>
<protein>
    <submittedName>
        <fullName evidence="5">Fimbrial protein</fullName>
    </submittedName>
</protein>
<reference evidence="5 6" key="1">
    <citation type="submission" date="2011-04" db="EMBL/GenBank/DDBJ databases">
        <authorList>
            <person name="Weinstock G."/>
            <person name="Sodergren E."/>
            <person name="Clifton S."/>
            <person name="Fulton L."/>
            <person name="Fulton B."/>
            <person name="Courtney L."/>
            <person name="Fronick C."/>
            <person name="Harrison M."/>
            <person name="Strong C."/>
            <person name="Farmer C."/>
            <person name="Delahaunty K."/>
            <person name="Markovic C."/>
            <person name="Hall O."/>
            <person name="Minx P."/>
            <person name="Tomlinson C."/>
            <person name="Mitreva M."/>
            <person name="Hou S."/>
            <person name="Chen J."/>
            <person name="Wollam A."/>
            <person name="Pepin K.H."/>
            <person name="Johnson M."/>
            <person name="Bhonagiri V."/>
            <person name="Zhang X."/>
            <person name="Suruliraj S."/>
            <person name="Warren W."/>
            <person name="Chinwalla A."/>
            <person name="Mardis E.R."/>
            <person name="Wilson R.K."/>
        </authorList>
    </citation>
    <scope>NUCLEOTIDE SEQUENCE [LARGE SCALE GENOMIC DNA]</scope>
    <source>
        <strain evidence="5 6">6014059</strain>
    </source>
</reference>
<dbReference type="InterPro" id="IPR039458">
    <property type="entry name" value="FimA-like"/>
</dbReference>
<dbReference type="EMBL" id="ACYS02000004">
    <property type="protein sequence ID" value="EGJ70176.1"/>
    <property type="molecule type" value="Genomic_DNA"/>
</dbReference>
<dbReference type="SUPFAM" id="SSF49401">
    <property type="entry name" value="Bacterial adhesins"/>
    <property type="match status" value="1"/>
</dbReference>
<proteinExistence type="inferred from homology"/>
<evidence type="ECO:0000256" key="1">
    <source>
        <dbReference type="ARBA" id="ARBA00004561"/>
    </source>
</evidence>
<evidence type="ECO:0000313" key="5">
    <source>
        <dbReference type="EMBL" id="EGJ70176.1"/>
    </source>
</evidence>
<comment type="caution">
    <text evidence="5">The sequence shown here is derived from an EMBL/GenBank/DDBJ whole genome shotgun (WGS) entry which is preliminary data.</text>
</comment>
<comment type="similarity">
    <text evidence="2">Belongs to the fimbrial protein family.</text>
</comment>
<dbReference type="InterPro" id="IPR050263">
    <property type="entry name" value="Bact_Fimbrial_Adh_Pro"/>
</dbReference>
<dbReference type="Pfam" id="PF16970">
    <property type="entry name" value="FimA"/>
    <property type="match status" value="1"/>
</dbReference>
<evidence type="ECO:0000256" key="2">
    <source>
        <dbReference type="ARBA" id="ARBA00006671"/>
    </source>
</evidence>
<gene>
    <name evidence="5" type="ORF">HMPREF0022_00081</name>
</gene>
<evidence type="ECO:0000313" key="6">
    <source>
        <dbReference type="Proteomes" id="UP000003204"/>
    </source>
</evidence>
<keyword evidence="4" id="KW-0281">Fimbrium</keyword>
<name>A0A828SYK7_ACIBA</name>
<keyword evidence="3" id="KW-0732">Signal</keyword>
<dbReference type="InterPro" id="IPR008966">
    <property type="entry name" value="Adhesion_dom_sf"/>
</dbReference>
<accession>A0A828SYK7</accession>
<dbReference type="PANTHER" id="PTHR33420">
    <property type="entry name" value="FIMBRIAL SUBUNIT ELFA-RELATED"/>
    <property type="match status" value="1"/>
</dbReference>